<dbReference type="InterPro" id="IPR022764">
    <property type="entry name" value="Peptidase_S54_rhomboid_dom"/>
</dbReference>
<dbReference type="InterPro" id="IPR035952">
    <property type="entry name" value="Rhomboid-like_sf"/>
</dbReference>
<evidence type="ECO:0000313" key="10">
    <source>
        <dbReference type="EMBL" id="RVU25791.1"/>
    </source>
</evidence>
<evidence type="ECO:0000256" key="1">
    <source>
        <dbReference type="ARBA" id="ARBA00004141"/>
    </source>
</evidence>
<keyword evidence="10" id="KW-0645">Protease</keyword>
<proteinExistence type="inferred from homology"/>
<keyword evidence="6 7" id="KW-0472">Membrane</keyword>
<feature type="transmembrane region" description="Helical" evidence="7">
    <location>
        <begin position="21"/>
        <end position="42"/>
    </location>
</feature>
<dbReference type="OrthoDB" id="680602at2"/>
<feature type="transmembrane region" description="Helical" evidence="7">
    <location>
        <begin position="193"/>
        <end position="212"/>
    </location>
</feature>
<dbReference type="EMBL" id="SACY01000002">
    <property type="protein sequence ID" value="RVU25791.1"/>
    <property type="molecule type" value="Genomic_DNA"/>
</dbReference>
<dbReference type="SUPFAM" id="SSF144091">
    <property type="entry name" value="Rhomboid-like"/>
    <property type="match status" value="1"/>
</dbReference>
<dbReference type="Gene3D" id="1.20.1540.10">
    <property type="entry name" value="Rhomboid-like"/>
    <property type="match status" value="1"/>
</dbReference>
<feature type="domain" description="DUF6576" evidence="9">
    <location>
        <begin position="252"/>
        <end position="287"/>
    </location>
</feature>
<evidence type="ECO:0000256" key="6">
    <source>
        <dbReference type="ARBA" id="ARBA00023136"/>
    </source>
</evidence>
<evidence type="ECO:0000256" key="5">
    <source>
        <dbReference type="ARBA" id="ARBA00022989"/>
    </source>
</evidence>
<evidence type="ECO:0000259" key="9">
    <source>
        <dbReference type="Pfam" id="PF20216"/>
    </source>
</evidence>
<dbReference type="AlphaFoldDB" id="A0A437PU51"/>
<feature type="transmembrane region" description="Helical" evidence="7">
    <location>
        <begin position="140"/>
        <end position="158"/>
    </location>
</feature>
<keyword evidence="3 7" id="KW-0812">Transmembrane</keyword>
<evidence type="ECO:0000259" key="8">
    <source>
        <dbReference type="Pfam" id="PF01694"/>
    </source>
</evidence>
<evidence type="ECO:0000256" key="7">
    <source>
        <dbReference type="SAM" id="Phobius"/>
    </source>
</evidence>
<dbReference type="InterPro" id="IPR046483">
    <property type="entry name" value="DUF6576"/>
</dbReference>
<keyword evidence="5 7" id="KW-1133">Transmembrane helix</keyword>
<dbReference type="RefSeq" id="WP_127802999.1">
    <property type="nucleotide sequence ID" value="NZ_SACY01000002.1"/>
</dbReference>
<dbReference type="GO" id="GO:0006508">
    <property type="term" value="P:proteolysis"/>
    <property type="evidence" value="ECO:0007669"/>
    <property type="project" value="UniProtKB-KW"/>
</dbReference>
<organism evidence="10 11">
    <name type="scientific">Sandaracinomonas limnophila</name>
    <dbReference type="NCBI Taxonomy" id="1862386"/>
    <lineage>
        <taxon>Bacteria</taxon>
        <taxon>Pseudomonadati</taxon>
        <taxon>Bacteroidota</taxon>
        <taxon>Cytophagia</taxon>
        <taxon>Cytophagales</taxon>
        <taxon>Flectobacillaceae</taxon>
        <taxon>Sandaracinomonas</taxon>
    </lineage>
</organism>
<keyword evidence="11" id="KW-1185">Reference proteome</keyword>
<dbReference type="InterPro" id="IPR050925">
    <property type="entry name" value="Rhomboid_protease_S54"/>
</dbReference>
<gene>
    <name evidence="10" type="ORF">EOJ36_05070</name>
</gene>
<feature type="domain" description="Peptidase S54 rhomboid" evidence="8">
    <location>
        <begin position="68"/>
        <end position="215"/>
    </location>
</feature>
<sequence>MNSIWYDIKSIFNHPQQGMMKIILANTLLFLVLISSKVFYLISQNIDSFQGLLPWLMLSNQYAEVAQKPWTLLTYFFVHLEIFHFIFNMAILYWFGTILSDFITERKVVQLYFLGGLAGGIFYLLIGNSFNYFIQKGPGLLNGASASIYAIVVAAATIRPNYRVAFPFLGMIPIKYISLFYVIWSFIETTGANAGGNLAHLGGAILGGLYGYQFRRNWIVYNTPKKKETVFVEIHTQKTTQKFEKLTMEDTEIEEDELNQILEKISKSGYESLSKFEKRRLFKASQKNN</sequence>
<protein>
    <submittedName>
        <fullName evidence="10">Rhomboid family intramembrane serine protease</fullName>
    </submittedName>
</protein>
<accession>A0A437PU51</accession>
<dbReference type="PANTHER" id="PTHR43731:SF14">
    <property type="entry name" value="PRESENILIN-ASSOCIATED RHOMBOID-LIKE PROTEIN, MITOCHONDRIAL"/>
    <property type="match status" value="1"/>
</dbReference>
<dbReference type="Proteomes" id="UP000282832">
    <property type="component" value="Unassembled WGS sequence"/>
</dbReference>
<comment type="similarity">
    <text evidence="2">Belongs to the peptidase S54 family.</text>
</comment>
<comment type="caution">
    <text evidence="10">The sequence shown here is derived from an EMBL/GenBank/DDBJ whole genome shotgun (WGS) entry which is preliminary data.</text>
</comment>
<dbReference type="Pfam" id="PF01694">
    <property type="entry name" value="Rhomboid"/>
    <property type="match status" value="1"/>
</dbReference>
<feature type="transmembrane region" description="Helical" evidence="7">
    <location>
        <begin position="165"/>
        <end position="187"/>
    </location>
</feature>
<evidence type="ECO:0000256" key="2">
    <source>
        <dbReference type="ARBA" id="ARBA00009045"/>
    </source>
</evidence>
<dbReference type="Pfam" id="PF20216">
    <property type="entry name" value="DUF6576"/>
    <property type="match status" value="1"/>
</dbReference>
<name>A0A437PU51_9BACT</name>
<evidence type="ECO:0000256" key="4">
    <source>
        <dbReference type="ARBA" id="ARBA00022801"/>
    </source>
</evidence>
<keyword evidence="4" id="KW-0378">Hydrolase</keyword>
<reference evidence="10 11" key="1">
    <citation type="submission" date="2019-01" db="EMBL/GenBank/DDBJ databases">
        <authorList>
            <person name="Chen W.-M."/>
        </authorList>
    </citation>
    <scope>NUCLEOTIDE SEQUENCE [LARGE SCALE GENOMIC DNA]</scope>
    <source>
        <strain evidence="10 11">FSY-15</strain>
    </source>
</reference>
<evidence type="ECO:0000313" key="11">
    <source>
        <dbReference type="Proteomes" id="UP000282832"/>
    </source>
</evidence>
<dbReference type="GO" id="GO:0004252">
    <property type="term" value="F:serine-type endopeptidase activity"/>
    <property type="evidence" value="ECO:0007669"/>
    <property type="project" value="InterPro"/>
</dbReference>
<feature type="transmembrane region" description="Helical" evidence="7">
    <location>
        <begin position="111"/>
        <end position="134"/>
    </location>
</feature>
<feature type="transmembrane region" description="Helical" evidence="7">
    <location>
        <begin position="76"/>
        <end position="99"/>
    </location>
</feature>
<dbReference type="PANTHER" id="PTHR43731">
    <property type="entry name" value="RHOMBOID PROTEASE"/>
    <property type="match status" value="1"/>
</dbReference>
<dbReference type="GO" id="GO:0016020">
    <property type="term" value="C:membrane"/>
    <property type="evidence" value="ECO:0007669"/>
    <property type="project" value="UniProtKB-SubCell"/>
</dbReference>
<evidence type="ECO:0000256" key="3">
    <source>
        <dbReference type="ARBA" id="ARBA00022692"/>
    </source>
</evidence>
<comment type="subcellular location">
    <subcellularLocation>
        <location evidence="1">Membrane</location>
        <topology evidence="1">Multi-pass membrane protein</topology>
    </subcellularLocation>
</comment>